<dbReference type="RefSeq" id="XP_062654744.1">
    <property type="nucleotide sequence ID" value="XM_062807070.1"/>
</dbReference>
<protein>
    <submittedName>
        <fullName evidence="2">Uncharacterized protein</fullName>
    </submittedName>
</protein>
<sequence length="295" mass="30881">MSPPARAPLPGTAAASAYRPHRPSRLKYCSSPGGGSETLSFEAVMRDAGCGPRDGCRIGCLCEDCLREWGGDGGGGGDGDTDSWDAGYGGGRGGDACGWDGDLDGWDTEEWDTDECEGADLMESLSGAERRAVEAAAEAEVDAEVEAERERERELLLLGSDDGDGWETDMCGCDADGSGMDGCDGEDLMAALTEAEKRAVEAAAEEEFLLGGGSEVDESWDDAIVVENGEEGGDGDWVVLPPVGVARKRGKDWEGGQDWGYCGVESLESYTDSEPDPDTPPSECGSYLDVGKDGN</sequence>
<evidence type="ECO:0000256" key="1">
    <source>
        <dbReference type="SAM" id="MobiDB-lite"/>
    </source>
</evidence>
<name>A0AAE0LNC0_9PEZI</name>
<reference evidence="2" key="1">
    <citation type="journal article" date="2023" name="Mol. Phylogenet. Evol.">
        <title>Genome-scale phylogeny and comparative genomics of the fungal order Sordariales.</title>
        <authorList>
            <person name="Hensen N."/>
            <person name="Bonometti L."/>
            <person name="Westerberg I."/>
            <person name="Brannstrom I.O."/>
            <person name="Guillou S."/>
            <person name="Cros-Aarteil S."/>
            <person name="Calhoun S."/>
            <person name="Haridas S."/>
            <person name="Kuo A."/>
            <person name="Mondo S."/>
            <person name="Pangilinan J."/>
            <person name="Riley R."/>
            <person name="LaButti K."/>
            <person name="Andreopoulos B."/>
            <person name="Lipzen A."/>
            <person name="Chen C."/>
            <person name="Yan M."/>
            <person name="Daum C."/>
            <person name="Ng V."/>
            <person name="Clum A."/>
            <person name="Steindorff A."/>
            <person name="Ohm R.A."/>
            <person name="Martin F."/>
            <person name="Silar P."/>
            <person name="Natvig D.O."/>
            <person name="Lalanne C."/>
            <person name="Gautier V."/>
            <person name="Ament-Velasquez S.L."/>
            <person name="Kruys A."/>
            <person name="Hutchinson M.I."/>
            <person name="Powell A.J."/>
            <person name="Barry K."/>
            <person name="Miller A.N."/>
            <person name="Grigoriev I.V."/>
            <person name="Debuchy R."/>
            <person name="Gladieux P."/>
            <person name="Hiltunen Thoren M."/>
            <person name="Johannesson H."/>
        </authorList>
    </citation>
    <scope>NUCLEOTIDE SEQUENCE</scope>
    <source>
        <strain evidence="2">CBS 168.71</strain>
    </source>
</reference>
<evidence type="ECO:0000313" key="3">
    <source>
        <dbReference type="Proteomes" id="UP001278766"/>
    </source>
</evidence>
<dbReference type="EMBL" id="JAUEPN010000010">
    <property type="protein sequence ID" value="KAK3291230.1"/>
    <property type="molecule type" value="Genomic_DNA"/>
</dbReference>
<organism evidence="2 3">
    <name type="scientific">Chaetomium fimeti</name>
    <dbReference type="NCBI Taxonomy" id="1854472"/>
    <lineage>
        <taxon>Eukaryota</taxon>
        <taxon>Fungi</taxon>
        <taxon>Dikarya</taxon>
        <taxon>Ascomycota</taxon>
        <taxon>Pezizomycotina</taxon>
        <taxon>Sordariomycetes</taxon>
        <taxon>Sordariomycetidae</taxon>
        <taxon>Sordariales</taxon>
        <taxon>Chaetomiaceae</taxon>
        <taxon>Chaetomium</taxon>
    </lineage>
</organism>
<evidence type="ECO:0000313" key="2">
    <source>
        <dbReference type="EMBL" id="KAK3291230.1"/>
    </source>
</evidence>
<gene>
    <name evidence="2" type="ORF">B0H64DRAFT_44898</name>
</gene>
<dbReference type="Proteomes" id="UP001278766">
    <property type="component" value="Unassembled WGS sequence"/>
</dbReference>
<comment type="caution">
    <text evidence="2">The sequence shown here is derived from an EMBL/GenBank/DDBJ whole genome shotgun (WGS) entry which is preliminary data.</text>
</comment>
<dbReference type="GeneID" id="87844018"/>
<reference evidence="2" key="2">
    <citation type="submission" date="2023-06" db="EMBL/GenBank/DDBJ databases">
        <authorList>
            <consortium name="Lawrence Berkeley National Laboratory"/>
            <person name="Haridas S."/>
            <person name="Hensen N."/>
            <person name="Bonometti L."/>
            <person name="Westerberg I."/>
            <person name="Brannstrom I.O."/>
            <person name="Guillou S."/>
            <person name="Cros-Aarteil S."/>
            <person name="Calhoun S."/>
            <person name="Kuo A."/>
            <person name="Mondo S."/>
            <person name="Pangilinan J."/>
            <person name="Riley R."/>
            <person name="Labutti K."/>
            <person name="Andreopoulos B."/>
            <person name="Lipzen A."/>
            <person name="Chen C."/>
            <person name="Yanf M."/>
            <person name="Daum C."/>
            <person name="Ng V."/>
            <person name="Clum A."/>
            <person name="Steindorff A."/>
            <person name="Ohm R."/>
            <person name="Martin F."/>
            <person name="Silar P."/>
            <person name="Natvig D."/>
            <person name="Lalanne C."/>
            <person name="Gautier V."/>
            <person name="Ament-Velasquez S.L."/>
            <person name="Kruys A."/>
            <person name="Hutchinson M.I."/>
            <person name="Powell A.J."/>
            <person name="Barry K."/>
            <person name="Miller A.N."/>
            <person name="Grigoriev I.V."/>
            <person name="Debuchy R."/>
            <person name="Gladieux P."/>
            <person name="Thoren M.H."/>
            <person name="Johannesson H."/>
        </authorList>
    </citation>
    <scope>NUCLEOTIDE SEQUENCE</scope>
    <source>
        <strain evidence="2">CBS 168.71</strain>
    </source>
</reference>
<keyword evidence="3" id="KW-1185">Reference proteome</keyword>
<feature type="region of interest" description="Disordered" evidence="1">
    <location>
        <begin position="267"/>
        <end position="295"/>
    </location>
</feature>
<dbReference type="AlphaFoldDB" id="A0AAE0LNC0"/>
<accession>A0AAE0LNC0</accession>
<proteinExistence type="predicted"/>